<comment type="caution">
    <text evidence="1">The sequence shown here is derived from an EMBL/GenBank/DDBJ whole genome shotgun (WGS) entry which is preliminary data.</text>
</comment>
<accession>A0A2H0N2F3</accession>
<proteinExistence type="predicted"/>
<dbReference type="EMBL" id="PCWM01000052">
    <property type="protein sequence ID" value="PIR03082.1"/>
    <property type="molecule type" value="Genomic_DNA"/>
</dbReference>
<dbReference type="AlphaFoldDB" id="A0A2H0N2F3"/>
<dbReference type="CDD" id="cd22784">
    <property type="entry name" value="DPBB_MltA_YuiC-like"/>
    <property type="match status" value="1"/>
</dbReference>
<sequence>MFCTTYTKIQQYMKQGIVLFVGILLIISSIPSIGPVFAQDEEKTETTEDRVFPVSEDRTPARTITVVATAYSSDPYQTDATPCLPAMKFDLCQYFEEYGIEDTIAANFLPLGTQVKFPDLYGDKVFTVRDRMNARYNGQYRIDFWVGSVHPTSKEIIATAKSKARGFGVQKVKMEIYSK</sequence>
<name>A0A2H0N2F3_9BACT</name>
<evidence type="ECO:0000313" key="2">
    <source>
        <dbReference type="Proteomes" id="UP000229782"/>
    </source>
</evidence>
<evidence type="ECO:0000313" key="1">
    <source>
        <dbReference type="EMBL" id="PIR03082.1"/>
    </source>
</evidence>
<gene>
    <name evidence="1" type="ORF">COV60_02210</name>
</gene>
<organism evidence="1 2">
    <name type="scientific">Candidatus Magasanikbacteria bacterium CG11_big_fil_rev_8_21_14_0_20_43_7</name>
    <dbReference type="NCBI Taxonomy" id="1974654"/>
    <lineage>
        <taxon>Bacteria</taxon>
        <taxon>Candidatus Magasanikiibacteriota</taxon>
    </lineage>
</organism>
<protein>
    <recommendedName>
        <fullName evidence="3">3D domain-containing protein</fullName>
    </recommendedName>
</protein>
<dbReference type="Proteomes" id="UP000229782">
    <property type="component" value="Unassembled WGS sequence"/>
</dbReference>
<evidence type="ECO:0008006" key="3">
    <source>
        <dbReference type="Google" id="ProtNLM"/>
    </source>
</evidence>
<reference evidence="1 2" key="1">
    <citation type="submission" date="2017-09" db="EMBL/GenBank/DDBJ databases">
        <title>Depth-based differentiation of microbial function through sediment-hosted aquifers and enrichment of novel symbionts in the deep terrestrial subsurface.</title>
        <authorList>
            <person name="Probst A.J."/>
            <person name="Ladd B."/>
            <person name="Jarett J.K."/>
            <person name="Geller-Mcgrath D.E."/>
            <person name="Sieber C.M."/>
            <person name="Emerson J.B."/>
            <person name="Anantharaman K."/>
            <person name="Thomas B.C."/>
            <person name="Malmstrom R."/>
            <person name="Stieglmeier M."/>
            <person name="Klingl A."/>
            <person name="Woyke T."/>
            <person name="Ryan C.M."/>
            <person name="Banfield J.F."/>
        </authorList>
    </citation>
    <scope>NUCLEOTIDE SEQUENCE [LARGE SCALE GENOMIC DNA]</scope>
    <source>
        <strain evidence="1">CG11_big_fil_rev_8_21_14_0_20_43_7</strain>
    </source>
</reference>